<feature type="compositionally biased region" description="Basic and acidic residues" evidence="1">
    <location>
        <begin position="16"/>
        <end position="25"/>
    </location>
</feature>
<proteinExistence type="predicted"/>
<evidence type="ECO:0000313" key="2">
    <source>
        <dbReference type="EMBL" id="MFG6487031.1"/>
    </source>
</evidence>
<feature type="region of interest" description="Disordered" evidence="1">
    <location>
        <begin position="1"/>
        <end position="25"/>
    </location>
</feature>
<sequence>MTAALIHIKPASQGTDESRQVQSERELSDRIGSAFEAESGCLLAGISD</sequence>
<evidence type="ECO:0000256" key="1">
    <source>
        <dbReference type="SAM" id="MobiDB-lite"/>
    </source>
</evidence>
<organism evidence="2 3">
    <name type="scientific">Pelomonas candidula</name>
    <dbReference type="NCBI Taxonomy" id="3299025"/>
    <lineage>
        <taxon>Bacteria</taxon>
        <taxon>Pseudomonadati</taxon>
        <taxon>Pseudomonadota</taxon>
        <taxon>Betaproteobacteria</taxon>
        <taxon>Burkholderiales</taxon>
        <taxon>Sphaerotilaceae</taxon>
        <taxon>Roseateles</taxon>
    </lineage>
</organism>
<keyword evidence="3" id="KW-1185">Reference proteome</keyword>
<reference evidence="2 3" key="1">
    <citation type="submission" date="2024-08" db="EMBL/GenBank/DDBJ databases">
        <authorList>
            <person name="Lu H."/>
        </authorList>
    </citation>
    <scope>NUCLEOTIDE SEQUENCE [LARGE SCALE GENOMIC DNA]</scope>
    <source>
        <strain evidence="2 3">BYS78W</strain>
    </source>
</reference>
<name>A0ABW7HAT5_9BURK</name>
<dbReference type="Proteomes" id="UP001606134">
    <property type="component" value="Unassembled WGS sequence"/>
</dbReference>
<gene>
    <name evidence="2" type="ORF">ACG04R_10130</name>
</gene>
<protein>
    <submittedName>
        <fullName evidence="2">Uncharacterized protein</fullName>
    </submittedName>
</protein>
<dbReference type="EMBL" id="JBIGIC010000004">
    <property type="protein sequence ID" value="MFG6487031.1"/>
    <property type="molecule type" value="Genomic_DNA"/>
</dbReference>
<comment type="caution">
    <text evidence="2">The sequence shown here is derived from an EMBL/GenBank/DDBJ whole genome shotgun (WGS) entry which is preliminary data.</text>
</comment>
<accession>A0ABW7HAT5</accession>
<evidence type="ECO:0000313" key="3">
    <source>
        <dbReference type="Proteomes" id="UP001606134"/>
    </source>
</evidence>
<dbReference type="RefSeq" id="WP_394409067.1">
    <property type="nucleotide sequence ID" value="NZ_JBIGIC010000004.1"/>
</dbReference>